<proteinExistence type="predicted"/>
<dbReference type="EMBL" id="FONV01000035">
    <property type="protein sequence ID" value="SFF96181.1"/>
    <property type="molecule type" value="Genomic_DNA"/>
</dbReference>
<evidence type="ECO:0000313" key="2">
    <source>
        <dbReference type="Proteomes" id="UP000199645"/>
    </source>
</evidence>
<reference evidence="1 2" key="1">
    <citation type="submission" date="2016-10" db="EMBL/GenBank/DDBJ databases">
        <authorList>
            <person name="de Groot N.N."/>
        </authorList>
    </citation>
    <scope>NUCLEOTIDE SEQUENCE [LARGE SCALE GENOMIC DNA]</scope>
    <source>
        <strain evidence="1 2">DSM 43019</strain>
    </source>
</reference>
<dbReference type="Proteomes" id="UP000199645">
    <property type="component" value="Unassembled WGS sequence"/>
</dbReference>
<keyword evidence="2" id="KW-1185">Reference proteome</keyword>
<name>A0A1I2N462_9ACTN</name>
<dbReference type="RefSeq" id="WP_177320180.1">
    <property type="nucleotide sequence ID" value="NZ_BOMT01000084.1"/>
</dbReference>
<accession>A0A1I2N462</accession>
<evidence type="ECO:0000313" key="1">
    <source>
        <dbReference type="EMBL" id="SFF96181.1"/>
    </source>
</evidence>
<protein>
    <submittedName>
        <fullName evidence="1">Uncharacterized protein</fullName>
    </submittedName>
</protein>
<sequence>MNRSPRSRFYARRRAVALARADRAFAAVTTEVTVPPQETVRIGCTT</sequence>
<dbReference type="STRING" id="35752.SAMN05421541_13534"/>
<dbReference type="AlphaFoldDB" id="A0A1I2N462"/>
<organism evidence="1 2">
    <name type="scientific">Actinoplanes philippinensis</name>
    <dbReference type="NCBI Taxonomy" id="35752"/>
    <lineage>
        <taxon>Bacteria</taxon>
        <taxon>Bacillati</taxon>
        <taxon>Actinomycetota</taxon>
        <taxon>Actinomycetes</taxon>
        <taxon>Micromonosporales</taxon>
        <taxon>Micromonosporaceae</taxon>
        <taxon>Actinoplanes</taxon>
    </lineage>
</organism>
<gene>
    <name evidence="1" type="ORF">SAMN05421541_13534</name>
</gene>